<dbReference type="Proteomes" id="UP000030687">
    <property type="component" value="Unassembled WGS sequence"/>
</dbReference>
<dbReference type="InterPro" id="IPR004926">
    <property type="entry name" value="LEA_3a"/>
</dbReference>
<feature type="non-terminal residue" evidence="2">
    <location>
        <position position="1"/>
    </location>
</feature>
<dbReference type="Pfam" id="PF03242">
    <property type="entry name" value="LEA_3a"/>
    <property type="match status" value="1"/>
</dbReference>
<dbReference type="PANTHER" id="PTHR33509">
    <property type="entry name" value="LATE EMBRYOGENIS ABUNDANT PROTEIN 2-RELATED"/>
    <property type="match status" value="1"/>
</dbReference>
<protein>
    <submittedName>
        <fullName evidence="2">Uncharacterized protein</fullName>
    </submittedName>
</protein>
<dbReference type="AlphaFoldDB" id="V4RYD6"/>
<evidence type="ECO:0000256" key="1">
    <source>
        <dbReference type="ARBA" id="ARBA00007086"/>
    </source>
</evidence>
<keyword evidence="3" id="KW-1185">Reference proteome</keyword>
<evidence type="ECO:0000313" key="2">
    <source>
        <dbReference type="EMBL" id="ESR40028.1"/>
    </source>
</evidence>
<reference evidence="2 3" key="1">
    <citation type="submission" date="2013-10" db="EMBL/GenBank/DDBJ databases">
        <authorList>
            <consortium name="International Citrus Genome Consortium"/>
            <person name="Jenkins J."/>
            <person name="Schmutz J."/>
            <person name="Prochnik S."/>
            <person name="Rokhsar D."/>
            <person name="Gmitter F."/>
            <person name="Ollitrault P."/>
            <person name="Machado M."/>
            <person name="Talon M."/>
            <person name="Wincker P."/>
            <person name="Jaillon O."/>
            <person name="Morgante M."/>
        </authorList>
    </citation>
    <scope>NUCLEOTIDE SEQUENCE</scope>
    <source>
        <strain evidence="3">cv. Clemenules</strain>
    </source>
</reference>
<comment type="similarity">
    <text evidence="1">Belongs to the LEA type 3 family.</text>
</comment>
<dbReference type="InParanoid" id="V4RYD6"/>
<name>V4RYD6_CITCL</name>
<evidence type="ECO:0000313" key="3">
    <source>
        <dbReference type="Proteomes" id="UP000030687"/>
    </source>
</evidence>
<gene>
    <name evidence="2" type="ORF">CICLE_v10027008mg</name>
</gene>
<organism evidence="2 3">
    <name type="scientific">Citrus clementina</name>
    <name type="common">Clementine</name>
    <name type="synonym">Citrus deliciosa x Citrus sinensis</name>
    <dbReference type="NCBI Taxonomy" id="85681"/>
    <lineage>
        <taxon>Eukaryota</taxon>
        <taxon>Viridiplantae</taxon>
        <taxon>Streptophyta</taxon>
        <taxon>Embryophyta</taxon>
        <taxon>Tracheophyta</taxon>
        <taxon>Spermatophyta</taxon>
        <taxon>Magnoliopsida</taxon>
        <taxon>eudicotyledons</taxon>
        <taxon>Gunneridae</taxon>
        <taxon>Pentapetalae</taxon>
        <taxon>rosids</taxon>
        <taxon>malvids</taxon>
        <taxon>Sapindales</taxon>
        <taxon>Rutaceae</taxon>
        <taxon>Aurantioideae</taxon>
        <taxon>Citrus</taxon>
    </lineage>
</organism>
<dbReference type="PANTHER" id="PTHR33509:SF21">
    <property type="entry name" value="OS02G0564600 PROTEIN"/>
    <property type="match status" value="1"/>
</dbReference>
<dbReference type="KEGG" id="cic:CICLE_v10027008mg"/>
<dbReference type="EMBL" id="KI536925">
    <property type="protein sequence ID" value="ESR40028.1"/>
    <property type="molecule type" value="Genomic_DNA"/>
</dbReference>
<proteinExistence type="inferred from homology"/>
<accession>V4RYD6</accession>
<dbReference type="Gramene" id="ESR40028">
    <property type="protein sequence ID" value="ESR40028"/>
    <property type="gene ID" value="CICLE_v10027008mg"/>
</dbReference>
<dbReference type="OMA" id="NTKSCQD"/>
<sequence>EPSRKKSICFCLILLIMASKFSNSFLLLRRSYAVAAENLRGQQPAAVAAASLTTKVTDSRAHVCGVKKEEFWMKDPITGNWIPESQFNQIDVADLREQLLPRKNNDS</sequence>
<dbReference type="eggNOG" id="ENOG502SAHF">
    <property type="taxonomic scope" value="Eukaryota"/>
</dbReference>